<accession>A0ABP9AKX2</accession>
<evidence type="ECO:0000256" key="1">
    <source>
        <dbReference type="SAM" id="MobiDB-lite"/>
    </source>
</evidence>
<evidence type="ECO:0000313" key="3">
    <source>
        <dbReference type="Proteomes" id="UP001501147"/>
    </source>
</evidence>
<gene>
    <name evidence="2" type="ORF">GCM10023329_33740</name>
</gene>
<feature type="compositionally biased region" description="Low complexity" evidence="1">
    <location>
        <begin position="1"/>
        <end position="26"/>
    </location>
</feature>
<sequence length="73" mass="7214">MRLGRASAPAAESGAGPGSLADPRGAAGFGEDPGGPGGAEPRAAGRRRPPGFRGVAWTPMRPAPPARPGRTSQ</sequence>
<name>A0ABP9AKX2_9ACTN</name>
<keyword evidence="3" id="KW-1185">Reference proteome</keyword>
<feature type="region of interest" description="Disordered" evidence="1">
    <location>
        <begin position="1"/>
        <end position="73"/>
    </location>
</feature>
<feature type="compositionally biased region" description="Gly residues" evidence="1">
    <location>
        <begin position="27"/>
        <end position="38"/>
    </location>
</feature>
<comment type="caution">
    <text evidence="2">The sequence shown here is derived from an EMBL/GenBank/DDBJ whole genome shotgun (WGS) entry which is preliminary data.</text>
</comment>
<reference evidence="3" key="1">
    <citation type="journal article" date="2019" name="Int. J. Syst. Evol. Microbiol.">
        <title>The Global Catalogue of Microorganisms (GCM) 10K type strain sequencing project: providing services to taxonomists for standard genome sequencing and annotation.</title>
        <authorList>
            <consortium name="The Broad Institute Genomics Platform"/>
            <consortium name="The Broad Institute Genome Sequencing Center for Infectious Disease"/>
            <person name="Wu L."/>
            <person name="Ma J."/>
        </authorList>
    </citation>
    <scope>NUCLEOTIDE SEQUENCE [LARGE SCALE GENOMIC DNA]</scope>
    <source>
        <strain evidence="3">JCM 18324</strain>
    </source>
</reference>
<organism evidence="2 3">
    <name type="scientific">Streptomyces sanyensis</name>
    <dbReference type="NCBI Taxonomy" id="568869"/>
    <lineage>
        <taxon>Bacteria</taxon>
        <taxon>Bacillati</taxon>
        <taxon>Actinomycetota</taxon>
        <taxon>Actinomycetes</taxon>
        <taxon>Kitasatosporales</taxon>
        <taxon>Streptomycetaceae</taxon>
        <taxon>Streptomyces</taxon>
    </lineage>
</organism>
<protein>
    <submittedName>
        <fullName evidence="2">Uncharacterized protein</fullName>
    </submittedName>
</protein>
<evidence type="ECO:0000313" key="2">
    <source>
        <dbReference type="EMBL" id="GAA4781458.1"/>
    </source>
</evidence>
<proteinExistence type="predicted"/>
<dbReference type="Proteomes" id="UP001501147">
    <property type="component" value="Unassembled WGS sequence"/>
</dbReference>
<dbReference type="EMBL" id="BAABJV010000008">
    <property type="protein sequence ID" value="GAA4781458.1"/>
    <property type="molecule type" value="Genomic_DNA"/>
</dbReference>